<keyword evidence="2" id="KW-1185">Reference proteome</keyword>
<proteinExistence type="predicted"/>
<gene>
    <name evidence="1" type="ORF">EVAR_6048_1</name>
</gene>
<evidence type="ECO:0000313" key="1">
    <source>
        <dbReference type="EMBL" id="GBP11237.1"/>
    </source>
</evidence>
<dbReference type="EMBL" id="BGZK01000045">
    <property type="protein sequence ID" value="GBP11237.1"/>
    <property type="molecule type" value="Genomic_DNA"/>
</dbReference>
<dbReference type="AlphaFoldDB" id="A0A4C1TCV7"/>
<dbReference type="Proteomes" id="UP000299102">
    <property type="component" value="Unassembled WGS sequence"/>
</dbReference>
<sequence length="144" mass="16225">MVFKDRKKRNRQAAFAQAATGPVHANVPVVYTISRHKAADIKTKDDVYAIRKYLRRRGHAYWPLMHEASSSLRSLRTKIELEAIAFRAQSTRAGGASKRAMLGGGGTLWAYSVEFTPREEVATRPAQNKLQPLNLFFRDVIPQA</sequence>
<name>A0A4C1TCV7_EUMVA</name>
<protein>
    <submittedName>
        <fullName evidence="1">Uncharacterized protein</fullName>
    </submittedName>
</protein>
<comment type="caution">
    <text evidence="1">The sequence shown here is derived from an EMBL/GenBank/DDBJ whole genome shotgun (WGS) entry which is preliminary data.</text>
</comment>
<organism evidence="1 2">
    <name type="scientific">Eumeta variegata</name>
    <name type="common">Bagworm moth</name>
    <name type="synonym">Eumeta japonica</name>
    <dbReference type="NCBI Taxonomy" id="151549"/>
    <lineage>
        <taxon>Eukaryota</taxon>
        <taxon>Metazoa</taxon>
        <taxon>Ecdysozoa</taxon>
        <taxon>Arthropoda</taxon>
        <taxon>Hexapoda</taxon>
        <taxon>Insecta</taxon>
        <taxon>Pterygota</taxon>
        <taxon>Neoptera</taxon>
        <taxon>Endopterygota</taxon>
        <taxon>Lepidoptera</taxon>
        <taxon>Glossata</taxon>
        <taxon>Ditrysia</taxon>
        <taxon>Tineoidea</taxon>
        <taxon>Psychidae</taxon>
        <taxon>Oiketicinae</taxon>
        <taxon>Eumeta</taxon>
    </lineage>
</organism>
<accession>A0A4C1TCV7</accession>
<reference evidence="1 2" key="1">
    <citation type="journal article" date="2019" name="Commun. Biol.">
        <title>The bagworm genome reveals a unique fibroin gene that provides high tensile strength.</title>
        <authorList>
            <person name="Kono N."/>
            <person name="Nakamura H."/>
            <person name="Ohtoshi R."/>
            <person name="Tomita M."/>
            <person name="Numata K."/>
            <person name="Arakawa K."/>
        </authorList>
    </citation>
    <scope>NUCLEOTIDE SEQUENCE [LARGE SCALE GENOMIC DNA]</scope>
</reference>
<evidence type="ECO:0000313" key="2">
    <source>
        <dbReference type="Proteomes" id="UP000299102"/>
    </source>
</evidence>